<organism evidence="3 4">
    <name type="scientific">Umbra pygmaea</name>
    <name type="common">Eastern mudminnow</name>
    <dbReference type="NCBI Taxonomy" id="75934"/>
    <lineage>
        <taxon>Eukaryota</taxon>
        <taxon>Metazoa</taxon>
        <taxon>Chordata</taxon>
        <taxon>Craniata</taxon>
        <taxon>Vertebrata</taxon>
        <taxon>Euteleostomi</taxon>
        <taxon>Actinopterygii</taxon>
        <taxon>Neopterygii</taxon>
        <taxon>Teleostei</taxon>
        <taxon>Protacanthopterygii</taxon>
        <taxon>Esociformes</taxon>
        <taxon>Umbridae</taxon>
        <taxon>Umbra</taxon>
    </lineage>
</organism>
<dbReference type="SUPFAM" id="SSF54001">
    <property type="entry name" value="Cysteine proteinases"/>
    <property type="match status" value="1"/>
</dbReference>
<keyword evidence="4" id="KW-1185">Reference proteome</keyword>
<sequence length="890" mass="98364">MICFLPCNRLVSALNTTALRFTKRRSLNWPAGDDQPISLSCSHEQQPEPLPQPQQDRLVLRVNNVLTAQNVDQALKKPAQQPKPASRDHRKPPVAEVGLGAVLSRKVVFEKFSVKDRSSVKVASVIHEALCLKEGDEHRPGTKRQLSSESANRTLATVKKRELREPDKHLLGQRKTPPPGGGMVTKRKLRKDLFSSSEVFCRVDATAIKAGKELKDQCVGDTQTIAQRVIQGARTDLEKVRAIWVWLCHNIEYDITGYLGQTQKLCSPEEVIAAGRGLCCGYSSLCTDMCSVVGIECQEVSGYSKGIGHRPGQSLQGVKSDHLWNAVWLEGGEPLRGQWYLLDACWGAGRVDMDTKTFIHRFDDFYFLTEPEDFIDSHFPDQEPWQLLTTPISLQEFERRVFKTSAFYKLGLTLLQPKHWKMVTEEGEAVVSLGSSLPVSFTYEITRQGVPQNDLQGGAPASSGLLTVSHRGMKLRLVPPARGSYDVKLFARPEKATTPFSWVCSYTLECPTPRPSEDMPQNPFLSWGLQPGAGAHGVEGTSQGQGSQVIEVEDGVLELALQTSRPLMVLCELVHPGLDLALSKRCLATQIEAHRLTIHLLCPLRGFYRLSVFVRDYKMPAVKFQNIGNFLLHCRNHPVSQTSLFPPGLGSSCGPGIRTADAGLSKFSHTGALVSTTQGKVNITFHIPANLDLHVTLSTEESSLHMGAEEDSLPPAPLLAHHLFLTYMDSKVTVSASLPDVGVYRLGLYGRTSAEGVYDPLCDYVLRNSCEQRQPPFPTTYSAWTQNRGSVLFEPRAGSLDAGSWVRFRVKVPGARRVAVVVADTRTDLKTNKSRVWEGDVFTETGAEPKQLKLAAVIGDSADMAVLMTYDLNDDERDGTINGNDTNWTK</sequence>
<dbReference type="SMART" id="SM00460">
    <property type="entry name" value="TGc"/>
    <property type="match status" value="1"/>
</dbReference>
<reference evidence="3 4" key="1">
    <citation type="submission" date="2024-06" db="EMBL/GenBank/DDBJ databases">
        <authorList>
            <person name="Pan Q."/>
            <person name="Wen M."/>
            <person name="Jouanno E."/>
            <person name="Zahm M."/>
            <person name="Klopp C."/>
            <person name="Cabau C."/>
            <person name="Louis A."/>
            <person name="Berthelot C."/>
            <person name="Parey E."/>
            <person name="Roest Crollius H."/>
            <person name="Montfort J."/>
            <person name="Robinson-Rechavi M."/>
            <person name="Bouchez O."/>
            <person name="Lampietro C."/>
            <person name="Lopez Roques C."/>
            <person name="Donnadieu C."/>
            <person name="Postlethwait J."/>
            <person name="Bobe J."/>
            <person name="Verreycken H."/>
            <person name="Guiguen Y."/>
        </authorList>
    </citation>
    <scope>NUCLEOTIDE SEQUENCE [LARGE SCALE GENOMIC DNA]</scope>
    <source>
        <strain evidence="3">Up_M1</strain>
        <tissue evidence="3">Testis</tissue>
    </source>
</reference>
<protein>
    <recommendedName>
        <fullName evidence="2">Transglutaminase-like domain-containing protein</fullName>
    </recommendedName>
</protein>
<evidence type="ECO:0000313" key="3">
    <source>
        <dbReference type="EMBL" id="KAL0969525.1"/>
    </source>
</evidence>
<dbReference type="InterPro" id="IPR052557">
    <property type="entry name" value="CAP/Cytokinesis_protein"/>
</dbReference>
<dbReference type="Gene3D" id="3.10.620.30">
    <property type="match status" value="1"/>
</dbReference>
<proteinExistence type="predicted"/>
<dbReference type="InterPro" id="IPR002931">
    <property type="entry name" value="Transglutaminase-like"/>
</dbReference>
<dbReference type="PANTHER" id="PTHR46333">
    <property type="entry name" value="CYTOKINESIS PROTEIN 3"/>
    <property type="match status" value="1"/>
</dbReference>
<dbReference type="AlphaFoldDB" id="A0ABD0WCZ1"/>
<dbReference type="EMBL" id="JAGEUA010000007">
    <property type="protein sequence ID" value="KAL0969525.1"/>
    <property type="molecule type" value="Genomic_DNA"/>
</dbReference>
<evidence type="ECO:0000313" key="4">
    <source>
        <dbReference type="Proteomes" id="UP001557470"/>
    </source>
</evidence>
<feature type="region of interest" description="Disordered" evidence="1">
    <location>
        <begin position="70"/>
        <end position="93"/>
    </location>
</feature>
<evidence type="ECO:0000256" key="1">
    <source>
        <dbReference type="SAM" id="MobiDB-lite"/>
    </source>
</evidence>
<dbReference type="InterPro" id="IPR056564">
    <property type="entry name" value="Ig-like_KY"/>
</dbReference>
<feature type="compositionally biased region" description="Polar residues" evidence="1">
    <location>
        <begin position="144"/>
        <end position="155"/>
    </location>
</feature>
<feature type="domain" description="Transglutaminase-like" evidence="2">
    <location>
        <begin position="271"/>
        <end position="346"/>
    </location>
</feature>
<dbReference type="PANTHER" id="PTHR46333:SF4">
    <property type="entry name" value="TRANSGLUTAMINASE-LIKE DOMAIN-CONTAINING PROTEIN"/>
    <property type="match status" value="1"/>
</dbReference>
<dbReference type="InterPro" id="IPR038765">
    <property type="entry name" value="Papain-like_cys_pep_sf"/>
</dbReference>
<feature type="region of interest" description="Disordered" evidence="1">
    <location>
        <begin position="136"/>
        <end position="185"/>
    </location>
</feature>
<dbReference type="Pfam" id="PF01841">
    <property type="entry name" value="Transglut_core"/>
    <property type="match status" value="1"/>
</dbReference>
<comment type="caution">
    <text evidence="3">The sequence shown here is derived from an EMBL/GenBank/DDBJ whole genome shotgun (WGS) entry which is preliminary data.</text>
</comment>
<dbReference type="Pfam" id="PF23265">
    <property type="entry name" value="Ig-like_KY"/>
    <property type="match status" value="3"/>
</dbReference>
<dbReference type="Proteomes" id="UP001557470">
    <property type="component" value="Unassembled WGS sequence"/>
</dbReference>
<gene>
    <name evidence="3" type="ORF">UPYG_G00228390</name>
</gene>
<name>A0ABD0WCZ1_UMBPY</name>
<feature type="compositionally biased region" description="Basic and acidic residues" evidence="1">
    <location>
        <begin position="159"/>
        <end position="170"/>
    </location>
</feature>
<evidence type="ECO:0000259" key="2">
    <source>
        <dbReference type="SMART" id="SM00460"/>
    </source>
</evidence>
<accession>A0ABD0WCZ1</accession>